<organism evidence="1 2">
    <name type="scientific">Halapricum salinum</name>
    <dbReference type="NCBI Taxonomy" id="1457250"/>
    <lineage>
        <taxon>Archaea</taxon>
        <taxon>Methanobacteriati</taxon>
        <taxon>Methanobacteriota</taxon>
        <taxon>Stenosarchaea group</taxon>
        <taxon>Halobacteria</taxon>
        <taxon>Halobacteriales</taxon>
        <taxon>Haloarculaceae</taxon>
        <taxon>Halapricum</taxon>
    </lineage>
</organism>
<reference evidence="1 2" key="1">
    <citation type="journal article" date="2019" name="Nat. Commun.">
        <title>A new type of DNA phosphorothioation-based antiviral system in archaea.</title>
        <authorList>
            <person name="Xiong L."/>
            <person name="Liu S."/>
            <person name="Chen S."/>
            <person name="Xiao Y."/>
            <person name="Zhu B."/>
            <person name="Gao Y."/>
            <person name="Zhang Y."/>
            <person name="Chen B."/>
            <person name="Luo J."/>
            <person name="Deng Z."/>
            <person name="Chen X."/>
            <person name="Wang L."/>
            <person name="Chen S."/>
        </authorList>
    </citation>
    <scope>NUCLEOTIDE SEQUENCE [LARGE SCALE GENOMIC DNA]</scope>
    <source>
        <strain evidence="1 2">CBA1105</strain>
    </source>
</reference>
<dbReference type="Proteomes" id="UP000296706">
    <property type="component" value="Chromosome"/>
</dbReference>
<dbReference type="KEGG" id="hsn:DV733_10830"/>
<dbReference type="STRING" id="1457250.GCA_000755225_00727"/>
<protein>
    <submittedName>
        <fullName evidence="1">Uncharacterized protein</fullName>
    </submittedName>
</protein>
<evidence type="ECO:0000313" key="2">
    <source>
        <dbReference type="Proteomes" id="UP000296706"/>
    </source>
</evidence>
<dbReference type="EMBL" id="CP031310">
    <property type="protein sequence ID" value="QCC51698.1"/>
    <property type="molecule type" value="Genomic_DNA"/>
</dbReference>
<evidence type="ECO:0000313" key="1">
    <source>
        <dbReference type="EMBL" id="QCC51698.1"/>
    </source>
</evidence>
<dbReference type="AlphaFoldDB" id="A0A4D6HEV1"/>
<accession>A0A4D6HEV1</accession>
<proteinExistence type="predicted"/>
<sequence length="133" mass="14681">MATSITVPEQWNIETAVGRYDDTDFQFTYATEASQSLDVTLRGAASDSGSVTYTLSVSSGRSEDQIVVQTADEDTAMDATEFLLCRLTQAIQQGTLSKVPSETELEPVVDRTARRFDYSLIGRFFSVFRLPSC</sequence>
<name>A0A4D6HEV1_9EURY</name>
<keyword evidence="2" id="KW-1185">Reference proteome</keyword>
<gene>
    <name evidence="1" type="ORF">DV733_10830</name>
</gene>